<dbReference type="CDD" id="cd00586">
    <property type="entry name" value="4HBT"/>
    <property type="match status" value="1"/>
</dbReference>
<protein>
    <submittedName>
        <fullName evidence="3">Thioesterase family protein</fullName>
    </submittedName>
</protein>
<dbReference type="PANTHER" id="PTHR31793">
    <property type="entry name" value="4-HYDROXYBENZOYL-COA THIOESTERASE FAMILY MEMBER"/>
    <property type="match status" value="1"/>
</dbReference>
<dbReference type="RefSeq" id="WP_006969330.1">
    <property type="nucleotide sequence ID" value="NZ_ABCS01000003.1"/>
</dbReference>
<dbReference type="Gene3D" id="3.10.129.10">
    <property type="entry name" value="Hotdog Thioesterase"/>
    <property type="match status" value="1"/>
</dbReference>
<organism evidence="3 4">
    <name type="scientific">Plesiocystis pacifica SIR-1</name>
    <dbReference type="NCBI Taxonomy" id="391625"/>
    <lineage>
        <taxon>Bacteria</taxon>
        <taxon>Pseudomonadati</taxon>
        <taxon>Myxococcota</taxon>
        <taxon>Polyangia</taxon>
        <taxon>Nannocystales</taxon>
        <taxon>Nannocystaceae</taxon>
        <taxon>Plesiocystis</taxon>
    </lineage>
</organism>
<evidence type="ECO:0000256" key="2">
    <source>
        <dbReference type="ARBA" id="ARBA00022801"/>
    </source>
</evidence>
<dbReference type="GO" id="GO:0047617">
    <property type="term" value="F:fatty acyl-CoA hydrolase activity"/>
    <property type="evidence" value="ECO:0007669"/>
    <property type="project" value="TreeGrafter"/>
</dbReference>
<dbReference type="PANTHER" id="PTHR31793:SF27">
    <property type="entry name" value="NOVEL THIOESTERASE SUPERFAMILY DOMAIN AND SAPOSIN A-TYPE DOMAIN CONTAINING PROTEIN (0610012H03RIK)"/>
    <property type="match status" value="1"/>
</dbReference>
<dbReference type="eggNOG" id="COG0824">
    <property type="taxonomic scope" value="Bacteria"/>
</dbReference>
<dbReference type="STRING" id="391625.PPSIR1_39255"/>
<dbReference type="AlphaFoldDB" id="A6FXY1"/>
<gene>
    <name evidence="3" type="ORF">PPSIR1_39255</name>
</gene>
<keyword evidence="4" id="KW-1185">Reference proteome</keyword>
<name>A6FXY1_9BACT</name>
<dbReference type="PROSITE" id="PS01328">
    <property type="entry name" value="4HBCOA_THIOESTERASE"/>
    <property type="match status" value="1"/>
</dbReference>
<dbReference type="PIRSF" id="PIRSF003230">
    <property type="entry name" value="YbgC"/>
    <property type="match status" value="1"/>
</dbReference>
<dbReference type="SUPFAM" id="SSF54637">
    <property type="entry name" value="Thioesterase/thiol ester dehydrase-isomerase"/>
    <property type="match status" value="1"/>
</dbReference>
<evidence type="ECO:0000313" key="4">
    <source>
        <dbReference type="Proteomes" id="UP000005801"/>
    </source>
</evidence>
<dbReference type="Proteomes" id="UP000005801">
    <property type="component" value="Unassembled WGS sequence"/>
</dbReference>
<evidence type="ECO:0000256" key="1">
    <source>
        <dbReference type="ARBA" id="ARBA00005953"/>
    </source>
</evidence>
<accession>A6FXY1</accession>
<comment type="caution">
    <text evidence="3">The sequence shown here is derived from an EMBL/GenBank/DDBJ whole genome shotgun (WGS) entry which is preliminary data.</text>
</comment>
<dbReference type="InterPro" id="IPR050563">
    <property type="entry name" value="4-hydroxybenzoyl-CoA_TE"/>
</dbReference>
<evidence type="ECO:0000313" key="3">
    <source>
        <dbReference type="EMBL" id="EDM81360.1"/>
    </source>
</evidence>
<dbReference type="InterPro" id="IPR006684">
    <property type="entry name" value="YbgC/YbaW"/>
</dbReference>
<dbReference type="NCBIfam" id="TIGR00051">
    <property type="entry name" value="YbgC/FadM family acyl-CoA thioesterase"/>
    <property type="match status" value="1"/>
</dbReference>
<reference evidence="3 4" key="1">
    <citation type="submission" date="2007-06" db="EMBL/GenBank/DDBJ databases">
        <authorList>
            <person name="Shimkets L."/>
            <person name="Ferriera S."/>
            <person name="Johnson J."/>
            <person name="Kravitz S."/>
            <person name="Beeson K."/>
            <person name="Sutton G."/>
            <person name="Rogers Y.-H."/>
            <person name="Friedman R."/>
            <person name="Frazier M."/>
            <person name="Venter J.C."/>
        </authorList>
    </citation>
    <scope>NUCLEOTIDE SEQUENCE [LARGE SCALE GENOMIC DNA]</scope>
    <source>
        <strain evidence="3 4">SIR-1</strain>
    </source>
</reference>
<sequence length="166" mass="18925">MSRRRLVTDERVGPKAGLTRAAHQRVIYADTDRMGVVYHATYLRYLEYARVEYIRGMGFAYADLERLGYGLPVIDLAVSYVAPAVYDDLVSVWVTMAKLSPARITFVYRLTVEPGDRHAFEGPEPIEVLRAETRHGCMGLDDLRAARFPDEVYPLLEARWDALGRE</sequence>
<dbReference type="InterPro" id="IPR029069">
    <property type="entry name" value="HotDog_dom_sf"/>
</dbReference>
<proteinExistence type="inferred from homology"/>
<dbReference type="InterPro" id="IPR008272">
    <property type="entry name" value="HB-CoA_thioesterase_AS"/>
</dbReference>
<dbReference type="Pfam" id="PF13279">
    <property type="entry name" value="4HBT_2"/>
    <property type="match status" value="1"/>
</dbReference>
<dbReference type="EMBL" id="ABCS01000003">
    <property type="protein sequence ID" value="EDM81360.1"/>
    <property type="molecule type" value="Genomic_DNA"/>
</dbReference>
<comment type="similarity">
    <text evidence="1">Belongs to the 4-hydroxybenzoyl-CoA thioesterase family.</text>
</comment>
<keyword evidence="2" id="KW-0378">Hydrolase</keyword>